<comment type="caution">
    <text evidence="2">The sequence shown here is derived from an EMBL/GenBank/DDBJ whole genome shotgun (WGS) entry which is preliminary data.</text>
</comment>
<dbReference type="Proteomes" id="UP001149140">
    <property type="component" value="Unassembled WGS sequence"/>
</dbReference>
<name>A0A9X3S045_9ACTN</name>
<accession>A0A9X3S045</accession>
<organism evidence="2 3">
    <name type="scientific">Solirubrobacter ginsenosidimutans</name>
    <dbReference type="NCBI Taxonomy" id="490573"/>
    <lineage>
        <taxon>Bacteria</taxon>
        <taxon>Bacillati</taxon>
        <taxon>Actinomycetota</taxon>
        <taxon>Thermoleophilia</taxon>
        <taxon>Solirubrobacterales</taxon>
        <taxon>Solirubrobacteraceae</taxon>
        <taxon>Solirubrobacter</taxon>
    </lineage>
</organism>
<evidence type="ECO:0000313" key="3">
    <source>
        <dbReference type="Proteomes" id="UP001149140"/>
    </source>
</evidence>
<proteinExistence type="predicted"/>
<dbReference type="RefSeq" id="WP_270038378.1">
    <property type="nucleotide sequence ID" value="NZ_JAPDOD010000003.1"/>
</dbReference>
<protein>
    <recommendedName>
        <fullName evidence="4">DUF1844 domain-containing protein</fullName>
    </recommendedName>
</protein>
<evidence type="ECO:0000313" key="2">
    <source>
        <dbReference type="EMBL" id="MDA0159617.1"/>
    </source>
</evidence>
<evidence type="ECO:0008006" key="4">
    <source>
        <dbReference type="Google" id="ProtNLM"/>
    </source>
</evidence>
<evidence type="ECO:0000256" key="1">
    <source>
        <dbReference type="SAM" id="MobiDB-lite"/>
    </source>
</evidence>
<gene>
    <name evidence="2" type="ORF">OM076_05030</name>
</gene>
<dbReference type="AlphaFoldDB" id="A0A9X3S045"/>
<keyword evidence="3" id="KW-1185">Reference proteome</keyword>
<sequence length="135" mass="14433">MTQPPPQREFSDEEIAAIEAEMERLTVDDVLLQTLVTLINLGARKAGLATQPGEEPANRDLEQTRQAIEGARALLPVLEARHGQELAPIKDALARLQMAFVQLSGGTPPPAAPVEEKPEGAGPAQSSGRLWVPGQ</sequence>
<reference evidence="2" key="1">
    <citation type="submission" date="2022-10" db="EMBL/GenBank/DDBJ databases">
        <title>The WGS of Solirubrobacter ginsenosidimutans DSM 21036.</title>
        <authorList>
            <person name="Jiang Z."/>
        </authorList>
    </citation>
    <scope>NUCLEOTIDE SEQUENCE</scope>
    <source>
        <strain evidence="2">DSM 21036</strain>
    </source>
</reference>
<dbReference type="EMBL" id="JAPDOD010000003">
    <property type="protein sequence ID" value="MDA0159617.1"/>
    <property type="molecule type" value="Genomic_DNA"/>
</dbReference>
<feature type="region of interest" description="Disordered" evidence="1">
    <location>
        <begin position="103"/>
        <end position="135"/>
    </location>
</feature>